<protein>
    <submittedName>
        <fullName evidence="1">Uncharacterized protein</fullName>
    </submittedName>
</protein>
<proteinExistence type="predicted"/>
<keyword evidence="2" id="KW-1185">Reference proteome</keyword>
<name>B9S680_RICCO</name>
<reference evidence="2" key="1">
    <citation type="journal article" date="2010" name="Nat. Biotechnol.">
        <title>Draft genome sequence of the oilseed species Ricinus communis.</title>
        <authorList>
            <person name="Chan A.P."/>
            <person name="Crabtree J."/>
            <person name="Zhao Q."/>
            <person name="Lorenzi H."/>
            <person name="Orvis J."/>
            <person name="Puiu D."/>
            <person name="Melake-Berhan A."/>
            <person name="Jones K.M."/>
            <person name="Redman J."/>
            <person name="Chen G."/>
            <person name="Cahoon E.B."/>
            <person name="Gedil M."/>
            <person name="Stanke M."/>
            <person name="Haas B.J."/>
            <person name="Wortman J.R."/>
            <person name="Fraser-Liggett C.M."/>
            <person name="Ravel J."/>
            <person name="Rabinowicz P.D."/>
        </authorList>
    </citation>
    <scope>NUCLEOTIDE SEQUENCE [LARGE SCALE GENOMIC DNA]</scope>
    <source>
        <strain evidence="2">cv. Hale</strain>
    </source>
</reference>
<dbReference type="Proteomes" id="UP000008311">
    <property type="component" value="Unassembled WGS sequence"/>
</dbReference>
<dbReference type="EMBL" id="EQ973878">
    <property type="protein sequence ID" value="EEF40888.1"/>
    <property type="molecule type" value="Genomic_DNA"/>
</dbReference>
<dbReference type="AlphaFoldDB" id="B9S680"/>
<accession>B9S680</accession>
<evidence type="ECO:0000313" key="1">
    <source>
        <dbReference type="EMBL" id="EEF40888.1"/>
    </source>
</evidence>
<organism evidence="1 2">
    <name type="scientific">Ricinus communis</name>
    <name type="common">Castor bean</name>
    <dbReference type="NCBI Taxonomy" id="3988"/>
    <lineage>
        <taxon>Eukaryota</taxon>
        <taxon>Viridiplantae</taxon>
        <taxon>Streptophyta</taxon>
        <taxon>Embryophyta</taxon>
        <taxon>Tracheophyta</taxon>
        <taxon>Spermatophyta</taxon>
        <taxon>Magnoliopsida</taxon>
        <taxon>eudicotyledons</taxon>
        <taxon>Gunneridae</taxon>
        <taxon>Pentapetalae</taxon>
        <taxon>rosids</taxon>
        <taxon>fabids</taxon>
        <taxon>Malpighiales</taxon>
        <taxon>Euphorbiaceae</taxon>
        <taxon>Acalyphoideae</taxon>
        <taxon>Acalypheae</taxon>
        <taxon>Ricinus</taxon>
    </lineage>
</organism>
<sequence length="56" mass="6497">YKDSNSYDSFQEDTMLKYTEEISMSETKLLSIANRVTGMLSSLVSYFRFVPLDVVF</sequence>
<dbReference type="InParanoid" id="B9S680"/>
<evidence type="ECO:0000313" key="2">
    <source>
        <dbReference type="Proteomes" id="UP000008311"/>
    </source>
</evidence>
<gene>
    <name evidence="1" type="ORF">RCOM_0675330</name>
</gene>
<feature type="non-terminal residue" evidence="1">
    <location>
        <position position="1"/>
    </location>
</feature>